<feature type="domain" description="N-acetyltransferase" evidence="1">
    <location>
        <begin position="32"/>
        <end position="186"/>
    </location>
</feature>
<name>A0A2P7QKU9_9SPHN</name>
<dbReference type="PROSITE" id="PS51186">
    <property type="entry name" value="GNAT"/>
    <property type="match status" value="1"/>
</dbReference>
<keyword evidence="2" id="KW-0808">Transferase</keyword>
<dbReference type="GO" id="GO:0016747">
    <property type="term" value="F:acyltransferase activity, transferring groups other than amino-acyl groups"/>
    <property type="evidence" value="ECO:0007669"/>
    <property type="project" value="InterPro"/>
</dbReference>
<dbReference type="SUPFAM" id="SSF55729">
    <property type="entry name" value="Acyl-CoA N-acyltransferases (Nat)"/>
    <property type="match status" value="1"/>
</dbReference>
<dbReference type="Pfam" id="PF00583">
    <property type="entry name" value="Acetyltransf_1"/>
    <property type="match status" value="1"/>
</dbReference>
<accession>A0A2P7QKU9</accession>
<comment type="caution">
    <text evidence="2">The sequence shown here is derived from an EMBL/GenBank/DDBJ whole genome shotgun (WGS) entry which is preliminary data.</text>
</comment>
<gene>
    <name evidence="2" type="ORF">C7I55_19365</name>
</gene>
<dbReference type="CDD" id="cd04301">
    <property type="entry name" value="NAT_SF"/>
    <property type="match status" value="1"/>
</dbReference>
<reference evidence="2 3" key="1">
    <citation type="submission" date="2018-03" db="EMBL/GenBank/DDBJ databases">
        <title>The draft genome of Sphingosinicella sp. GL-C-18.</title>
        <authorList>
            <person name="Liu L."/>
            <person name="Li L."/>
            <person name="Liang L."/>
            <person name="Zhang X."/>
            <person name="Wang T."/>
        </authorList>
    </citation>
    <scope>NUCLEOTIDE SEQUENCE [LARGE SCALE GENOMIC DNA]</scope>
    <source>
        <strain evidence="2 3">GL-C-18</strain>
    </source>
</reference>
<proteinExistence type="predicted"/>
<evidence type="ECO:0000313" key="3">
    <source>
        <dbReference type="Proteomes" id="UP000241167"/>
    </source>
</evidence>
<dbReference type="Proteomes" id="UP000241167">
    <property type="component" value="Unassembled WGS sequence"/>
</dbReference>
<dbReference type="InterPro" id="IPR016181">
    <property type="entry name" value="Acyl_CoA_acyltransferase"/>
</dbReference>
<keyword evidence="3" id="KW-1185">Reference proteome</keyword>
<evidence type="ECO:0000313" key="2">
    <source>
        <dbReference type="EMBL" id="PSJ38578.1"/>
    </source>
</evidence>
<dbReference type="EMBL" id="PXYI01000006">
    <property type="protein sequence ID" value="PSJ38578.1"/>
    <property type="molecule type" value="Genomic_DNA"/>
</dbReference>
<protein>
    <submittedName>
        <fullName evidence="2">GNAT family N-acetyltransferase</fullName>
    </submittedName>
</protein>
<dbReference type="OrthoDB" id="9807426at2"/>
<dbReference type="AlphaFoldDB" id="A0A2P7QKU9"/>
<dbReference type="InterPro" id="IPR000182">
    <property type="entry name" value="GNAT_dom"/>
</dbReference>
<dbReference type="Gene3D" id="3.40.630.30">
    <property type="match status" value="1"/>
</dbReference>
<dbReference type="RefSeq" id="WP_106514647.1">
    <property type="nucleotide sequence ID" value="NZ_PXYI01000006.1"/>
</dbReference>
<organism evidence="2 3">
    <name type="scientific">Allosphingosinicella deserti</name>
    <dbReference type="NCBI Taxonomy" id="2116704"/>
    <lineage>
        <taxon>Bacteria</taxon>
        <taxon>Pseudomonadati</taxon>
        <taxon>Pseudomonadota</taxon>
        <taxon>Alphaproteobacteria</taxon>
        <taxon>Sphingomonadales</taxon>
        <taxon>Sphingomonadaceae</taxon>
        <taxon>Allosphingosinicella</taxon>
    </lineage>
</organism>
<sequence length="189" mass="20400">MTTSINNSDTGAADRLLPGWSAQLTTRDGVRLNVRPAAPEDEPALADFFGQATPEDLRFRFLTAVRKIGHDFLEPLVNVDHRRTENLLAFDTETGALVASAMIAADEASNTAEVAIAVRADFKGKGVGWTLLDHAADHARQCGIKALQSIESRDHRQAIGLEKEMGFEASACPGDASLVILSKRLGYRA</sequence>
<evidence type="ECO:0000259" key="1">
    <source>
        <dbReference type="PROSITE" id="PS51186"/>
    </source>
</evidence>